<evidence type="ECO:0000256" key="11">
    <source>
        <dbReference type="ARBA" id="ARBA00023136"/>
    </source>
</evidence>
<dbReference type="Gene3D" id="1.10.150.50">
    <property type="entry name" value="Transcription Factor, Ets-1"/>
    <property type="match status" value="1"/>
</dbReference>
<dbReference type="OrthoDB" id="9986177at2759"/>
<dbReference type="Gene3D" id="1.20.5.340">
    <property type="match status" value="1"/>
</dbReference>
<dbReference type="FunFam" id="1.10.150.50:FF:000009">
    <property type="entry name" value="Stromal interaction molecule 1"/>
    <property type="match status" value="1"/>
</dbReference>
<evidence type="ECO:0000256" key="1">
    <source>
        <dbReference type="ARBA" id="ARBA00022448"/>
    </source>
</evidence>
<dbReference type="InterPro" id="IPR013761">
    <property type="entry name" value="SAM/pointed_sf"/>
</dbReference>
<gene>
    <name evidence="17" type="ORF">KP79_PYT12911</name>
</gene>
<evidence type="ECO:0000256" key="8">
    <source>
        <dbReference type="ARBA" id="ARBA00022989"/>
    </source>
</evidence>
<evidence type="ECO:0000256" key="3">
    <source>
        <dbReference type="ARBA" id="ARBA00022568"/>
    </source>
</evidence>
<dbReference type="Gene3D" id="1.10.238.180">
    <property type="match status" value="1"/>
</dbReference>
<dbReference type="EMBL" id="NEDP02001613">
    <property type="protein sequence ID" value="OWF52918.1"/>
    <property type="molecule type" value="Genomic_DNA"/>
</dbReference>
<dbReference type="Pfam" id="PF16533">
    <property type="entry name" value="SOAR"/>
    <property type="match status" value="1"/>
</dbReference>
<dbReference type="Pfam" id="PF07647">
    <property type="entry name" value="SAM_2"/>
    <property type="match status" value="1"/>
</dbReference>
<dbReference type="SUPFAM" id="SSF47769">
    <property type="entry name" value="SAM/Pointed domain"/>
    <property type="match status" value="1"/>
</dbReference>
<dbReference type="STRING" id="6573.A0A210QVX6"/>
<keyword evidence="3" id="KW-0109">Calcium transport</keyword>
<keyword evidence="11 15" id="KW-0472">Membrane</keyword>
<feature type="region of interest" description="Disordered" evidence="14">
    <location>
        <begin position="260"/>
        <end position="295"/>
    </location>
</feature>
<evidence type="ECO:0000259" key="16">
    <source>
        <dbReference type="PROSITE" id="PS50105"/>
    </source>
</evidence>
<evidence type="ECO:0000256" key="10">
    <source>
        <dbReference type="ARBA" id="ARBA00023065"/>
    </source>
</evidence>
<dbReference type="Pfam" id="PF25578">
    <property type="entry name" value="EF-hand_STIM1"/>
    <property type="match status" value="1"/>
</dbReference>
<proteinExistence type="predicted"/>
<keyword evidence="7" id="KW-0106">Calcium</keyword>
<keyword evidence="1" id="KW-0813">Transport</keyword>
<keyword evidence="18" id="KW-1185">Reference proteome</keyword>
<feature type="compositionally biased region" description="Polar residues" evidence="14">
    <location>
        <begin position="532"/>
        <end position="547"/>
    </location>
</feature>
<evidence type="ECO:0000256" key="15">
    <source>
        <dbReference type="SAM" id="Phobius"/>
    </source>
</evidence>
<evidence type="ECO:0000256" key="2">
    <source>
        <dbReference type="ARBA" id="ARBA00022553"/>
    </source>
</evidence>
<evidence type="ECO:0000313" key="17">
    <source>
        <dbReference type="EMBL" id="OWF52918.1"/>
    </source>
</evidence>
<keyword evidence="2" id="KW-0597">Phosphoprotein</keyword>
<comment type="subcellular location">
    <subcellularLocation>
        <location evidence="13">Endomembrane system</location>
        <topology evidence="13">Single-pass type I membrane protein</topology>
    </subcellularLocation>
</comment>
<evidence type="ECO:0000256" key="9">
    <source>
        <dbReference type="ARBA" id="ARBA00023054"/>
    </source>
</evidence>
<dbReference type="PANTHER" id="PTHR15136:SF5">
    <property type="entry name" value="STROMAL INTERACTION MOLECULE HOMOLOG"/>
    <property type="match status" value="1"/>
</dbReference>
<comment type="caution">
    <text evidence="17">The sequence shown here is derived from an EMBL/GenBank/DDBJ whole genome shotgun (WGS) entry which is preliminary data.</text>
</comment>
<feature type="domain" description="SAM" evidence="16">
    <location>
        <begin position="126"/>
        <end position="184"/>
    </location>
</feature>
<keyword evidence="8 15" id="KW-1133">Transmembrane helix</keyword>
<evidence type="ECO:0000256" key="5">
    <source>
        <dbReference type="ARBA" id="ARBA00022723"/>
    </source>
</evidence>
<dbReference type="GO" id="GO:0005886">
    <property type="term" value="C:plasma membrane"/>
    <property type="evidence" value="ECO:0007669"/>
    <property type="project" value="TreeGrafter"/>
</dbReference>
<dbReference type="Proteomes" id="UP000242188">
    <property type="component" value="Unassembled WGS sequence"/>
</dbReference>
<keyword evidence="10" id="KW-0406">Ion transport</keyword>
<evidence type="ECO:0000256" key="12">
    <source>
        <dbReference type="ARBA" id="ARBA00023180"/>
    </source>
</evidence>
<dbReference type="Gene3D" id="1.10.287.3550">
    <property type="match status" value="1"/>
</dbReference>
<dbReference type="InterPro" id="IPR057835">
    <property type="entry name" value="EF-hand_STIM1/2"/>
</dbReference>
<accession>A0A210QVX6</accession>
<keyword evidence="4 15" id="KW-0812">Transmembrane</keyword>
<dbReference type="InterPro" id="IPR037608">
    <property type="entry name" value="STIM1/2"/>
</dbReference>
<keyword evidence="6" id="KW-0732">Signal</keyword>
<evidence type="ECO:0000256" key="13">
    <source>
        <dbReference type="ARBA" id="ARBA00046288"/>
    </source>
</evidence>
<dbReference type="InterPro" id="IPR032393">
    <property type="entry name" value="SOAR_STIM1/2"/>
</dbReference>
<keyword evidence="9" id="KW-0175">Coiled coil</keyword>
<keyword evidence="5" id="KW-0479">Metal-binding</keyword>
<dbReference type="SMART" id="SM00454">
    <property type="entry name" value="SAM"/>
    <property type="match status" value="1"/>
</dbReference>
<dbReference type="GO" id="GO:0005246">
    <property type="term" value="F:calcium channel regulator activity"/>
    <property type="evidence" value="ECO:0007669"/>
    <property type="project" value="InterPro"/>
</dbReference>
<evidence type="ECO:0000256" key="6">
    <source>
        <dbReference type="ARBA" id="ARBA00022729"/>
    </source>
</evidence>
<dbReference type="GO" id="GO:0005783">
    <property type="term" value="C:endoplasmic reticulum"/>
    <property type="evidence" value="ECO:0007669"/>
    <property type="project" value="TreeGrafter"/>
</dbReference>
<keyword evidence="12" id="KW-0325">Glycoprotein</keyword>
<dbReference type="AlphaFoldDB" id="A0A210QVX6"/>
<dbReference type="GO" id="GO:0002115">
    <property type="term" value="P:store-operated calcium entry"/>
    <property type="evidence" value="ECO:0007669"/>
    <property type="project" value="TreeGrafter"/>
</dbReference>
<feature type="transmembrane region" description="Helical" evidence="15">
    <location>
        <begin position="207"/>
        <end position="224"/>
    </location>
</feature>
<organism evidence="17 18">
    <name type="scientific">Mizuhopecten yessoensis</name>
    <name type="common">Japanese scallop</name>
    <name type="synonym">Patinopecten yessoensis</name>
    <dbReference type="NCBI Taxonomy" id="6573"/>
    <lineage>
        <taxon>Eukaryota</taxon>
        <taxon>Metazoa</taxon>
        <taxon>Spiralia</taxon>
        <taxon>Lophotrochozoa</taxon>
        <taxon>Mollusca</taxon>
        <taxon>Bivalvia</taxon>
        <taxon>Autobranchia</taxon>
        <taxon>Pteriomorphia</taxon>
        <taxon>Pectinida</taxon>
        <taxon>Pectinoidea</taxon>
        <taxon>Pectinidae</taxon>
        <taxon>Mizuhopecten</taxon>
    </lineage>
</organism>
<feature type="region of interest" description="Disordered" evidence="14">
    <location>
        <begin position="488"/>
        <end position="567"/>
    </location>
</feature>
<feature type="compositionally biased region" description="Basic and acidic residues" evidence="14">
    <location>
        <begin position="285"/>
        <end position="295"/>
    </location>
</feature>
<dbReference type="CDD" id="cd11722">
    <property type="entry name" value="SOAR"/>
    <property type="match status" value="1"/>
</dbReference>
<dbReference type="InterPro" id="IPR001660">
    <property type="entry name" value="SAM"/>
</dbReference>
<dbReference type="GO" id="GO:0005509">
    <property type="term" value="F:calcium ion binding"/>
    <property type="evidence" value="ECO:0007669"/>
    <property type="project" value="TreeGrafter"/>
</dbReference>
<name>A0A210QVX6_MIZYE</name>
<dbReference type="FunFam" id="1.10.238.180:FF:000001">
    <property type="entry name" value="Stromal interaction molecule 1"/>
    <property type="match status" value="1"/>
</dbReference>
<feature type="compositionally biased region" description="Polar residues" evidence="14">
    <location>
        <begin position="266"/>
        <end position="279"/>
    </location>
</feature>
<evidence type="ECO:0000256" key="4">
    <source>
        <dbReference type="ARBA" id="ARBA00022692"/>
    </source>
</evidence>
<dbReference type="PROSITE" id="PS50105">
    <property type="entry name" value="SAM_DOMAIN"/>
    <property type="match status" value="1"/>
</dbReference>
<dbReference type="GO" id="GO:0006874">
    <property type="term" value="P:intracellular calcium ion homeostasis"/>
    <property type="evidence" value="ECO:0007669"/>
    <property type="project" value="TreeGrafter"/>
</dbReference>
<dbReference type="GO" id="GO:0051049">
    <property type="term" value="P:regulation of transport"/>
    <property type="evidence" value="ECO:0007669"/>
    <property type="project" value="UniProtKB-ARBA"/>
</dbReference>
<evidence type="ECO:0000256" key="7">
    <source>
        <dbReference type="ARBA" id="ARBA00022837"/>
    </source>
</evidence>
<reference evidence="17 18" key="1">
    <citation type="journal article" date="2017" name="Nat. Ecol. Evol.">
        <title>Scallop genome provides insights into evolution of bilaterian karyotype and development.</title>
        <authorList>
            <person name="Wang S."/>
            <person name="Zhang J."/>
            <person name="Jiao W."/>
            <person name="Li J."/>
            <person name="Xun X."/>
            <person name="Sun Y."/>
            <person name="Guo X."/>
            <person name="Huan P."/>
            <person name="Dong B."/>
            <person name="Zhang L."/>
            <person name="Hu X."/>
            <person name="Sun X."/>
            <person name="Wang J."/>
            <person name="Zhao C."/>
            <person name="Wang Y."/>
            <person name="Wang D."/>
            <person name="Huang X."/>
            <person name="Wang R."/>
            <person name="Lv J."/>
            <person name="Li Y."/>
            <person name="Zhang Z."/>
            <person name="Liu B."/>
            <person name="Lu W."/>
            <person name="Hui Y."/>
            <person name="Liang J."/>
            <person name="Zhou Z."/>
            <person name="Hou R."/>
            <person name="Li X."/>
            <person name="Liu Y."/>
            <person name="Li H."/>
            <person name="Ning X."/>
            <person name="Lin Y."/>
            <person name="Zhao L."/>
            <person name="Xing Q."/>
            <person name="Dou J."/>
            <person name="Li Y."/>
            <person name="Mao J."/>
            <person name="Guo H."/>
            <person name="Dou H."/>
            <person name="Li T."/>
            <person name="Mu C."/>
            <person name="Jiang W."/>
            <person name="Fu Q."/>
            <person name="Fu X."/>
            <person name="Miao Y."/>
            <person name="Liu J."/>
            <person name="Yu Q."/>
            <person name="Li R."/>
            <person name="Liao H."/>
            <person name="Li X."/>
            <person name="Kong Y."/>
            <person name="Jiang Z."/>
            <person name="Chourrout D."/>
            <person name="Li R."/>
            <person name="Bao Z."/>
        </authorList>
    </citation>
    <scope>NUCLEOTIDE SEQUENCE [LARGE SCALE GENOMIC DNA]</scope>
    <source>
        <strain evidence="17 18">PY_sf001</strain>
    </source>
</reference>
<sequence>MATRTLLPLCACVVTIALLSPFYCPTVKTASPEQKPTDTCRPDDKRCHSRPLKDETDEFAAIQQIHHLIDDDQNGNVDPSESDEFMRDELQYTEGFERLSIFHGNDKLISTGDLWQAWKKSTVYNWTTEDVLQWLVKHVELPIYVETFRTKDVDGPILPRLAVTNKTYMIDVLGIKNGIHRQKISVKAMDLVLFGPPKDKHRFVRDLVLIILLFIALGGVWFALNQHRLAKKNAIKFRKRLEALQKAELSLSELQEKLTAAEDQQRSGLSSDSADNMDTISEDSDSMRRELSTDEKSRLIRAEEELLQVRAALVQAEERNKWTPPHELEIWLQLSYEMEHAYFLLKKKDAYKRVQIVKEACDKMKKKRGALFGAFRVATDHSMDESDRNIHAAKEALEEVNRIFKEKRHRWLRIEKICDIPIINNPGKDALHQITQRNTGVIPSSNYRMPRMPAMDVDDLELDEDLPPGYPGPALFYRSSLANVLPRPPPTYSGYPPVTLRQRPRDLATGVKPRPTTPVQAPMTAHAKSPDRSVTSSERSTSIPESATSDEDRPVFSLGENTPESPCSLPGSIGKTEQNGNASLGQQTFNPIHNSHSCFINGKKTSVQSNRDSMGNSSLPLVDDDISESAQVIRSHSEASLLKHRVNRISQDAQSITSTDSGSVLENGKVKSKKSKIFKSIFRGGKSKLKSSDR</sequence>
<evidence type="ECO:0000256" key="14">
    <source>
        <dbReference type="SAM" id="MobiDB-lite"/>
    </source>
</evidence>
<evidence type="ECO:0000313" key="18">
    <source>
        <dbReference type="Proteomes" id="UP000242188"/>
    </source>
</evidence>
<feature type="transmembrane region" description="Helical" evidence="15">
    <location>
        <begin position="6"/>
        <end position="24"/>
    </location>
</feature>
<protein>
    <submittedName>
        <fullName evidence="17">Stromal interaction molecule 1</fullName>
    </submittedName>
</protein>
<dbReference type="PANTHER" id="PTHR15136">
    <property type="entry name" value="STROMAL INTERACTION MOLECULE HOMOLOG"/>
    <property type="match status" value="1"/>
</dbReference>